<feature type="transmembrane region" description="Helical" evidence="7">
    <location>
        <begin position="20"/>
        <end position="40"/>
    </location>
</feature>
<name>H2J3E0_MARPK</name>
<dbReference type="STRING" id="443254.Marpi_1353"/>
<dbReference type="InterPro" id="IPR050250">
    <property type="entry name" value="Macrolide_Exporter_MacB"/>
</dbReference>
<keyword evidence="2" id="KW-1003">Cell membrane</keyword>
<sequence length="895" mass="101087">MKKHILKISFRNIFRVKKEAFLMILGSMIGMAFIIGSLGINDSFKNYIYKSVELYFGEIDEVLVSKGTMEYSEIKPFLLELEEKNLIDGNIPIVFKLYSVAKKGSIRRLKVSDIYQASVIGMDYNLLKNFGTDKINVPESLLDLKGYNAVLTKKLAQKLKVNVGDEIEIITGSTAANLLFPKIFKVVEIIDSRGVLNYRGLEANNGAGTIFIPLKTIRSFTGIPEGKYHQILISNKGDYIQGNKLTNQVEKIYNEMNIKADFIPVKDNQIRAVDQGGVSYIFLALSLFAIVSGGILIINMYSMLVAERKKELGMLRAIGFKRKEIRLIIFYESLFYTLLSIPFGIFTGIVISEFTFSKVTSLFKSLSNFENIIGEVPLLDAYYISMYSIFIGVIVGVIIPLTITYLYSYSVGRLNIVNAIKDIPENKKEKGIFKYRRIIGNIFALLLFIFALYLKIENFLSLGIKIFSILVASILFITFNLKLIEKFLLNIIKLKGKFVPILKISFSYPMRNSKRTGAIIALYSMVIFIITILTIIPYIHSENLRNSRDALFAGFDGVVVEMPTAIVINKLTKEDLQELPGVKNVGEFYFIRALNNSKQEYALVFGSKEFFLNNKLKIKETIDEFKGLSNEEVWNLVYNNPDYAILPERLIDPKSGYDFELGKEFTGHITSATFGFGKTSSATITYKVIGITSKISESLAMGPILSIKNPYLEKFKKSAVHGFFFSLDNPSYKDSVEQYLKKKNQFYIFVDDIMNLGLKATQGMVDIFNSFLYFGLMVGIIGVSITMMKAVNERKRIIGMLKAIGFTRNMIFMTFFVEATVTIMLGLLIGIFSGTFASYLIYLKLYENTGIAFAVPYSKLLYTTLIFYLISIIAVYSPSKAASKLSPNEAMRAIE</sequence>
<organism evidence="10 11">
    <name type="scientific">Marinitoga piezophila (strain DSM 14283 / JCM 11233 / KA3)</name>
    <dbReference type="NCBI Taxonomy" id="443254"/>
    <lineage>
        <taxon>Bacteria</taxon>
        <taxon>Thermotogati</taxon>
        <taxon>Thermotogota</taxon>
        <taxon>Thermotogae</taxon>
        <taxon>Petrotogales</taxon>
        <taxon>Petrotogaceae</taxon>
        <taxon>Marinitoga</taxon>
    </lineage>
</organism>
<reference evidence="11" key="2">
    <citation type="submission" date="2012-01" db="EMBL/GenBank/DDBJ databases">
        <title>Complete sequence of chromosome of Marinitoga piezophila KA3.</title>
        <authorList>
            <person name="Lucas S."/>
            <person name="Han J."/>
            <person name="Lapidus A."/>
            <person name="Cheng J.-F."/>
            <person name="Goodwin L."/>
            <person name="Pitluck S."/>
            <person name="Peters L."/>
            <person name="Mikhailova N."/>
            <person name="Teshima H."/>
            <person name="Detter J.C."/>
            <person name="Han C."/>
            <person name="Tapia R."/>
            <person name="Land M."/>
            <person name="Hauser L."/>
            <person name="Kyrpides N."/>
            <person name="Ivanova N."/>
            <person name="Pagani I."/>
            <person name="Jebbar M."/>
            <person name="Vannier P."/>
            <person name="Oger P."/>
            <person name="Cario A."/>
            <person name="Bartlett D."/>
            <person name="Noll K.M."/>
            <person name="Woyke T."/>
        </authorList>
    </citation>
    <scope>NUCLEOTIDE SEQUENCE [LARGE SCALE GENOMIC DNA]</scope>
    <source>
        <strain evidence="11">DSM 14283 / JCM 11233 / KA3</strain>
    </source>
</reference>
<feature type="domain" description="ABC3 transporter permease C-terminal" evidence="8">
    <location>
        <begin position="284"/>
        <end position="415"/>
    </location>
</feature>
<keyword evidence="5 7" id="KW-0472">Membrane</keyword>
<dbReference type="Pfam" id="PF02687">
    <property type="entry name" value="FtsX"/>
    <property type="match status" value="2"/>
</dbReference>
<evidence type="ECO:0000256" key="2">
    <source>
        <dbReference type="ARBA" id="ARBA00022475"/>
    </source>
</evidence>
<dbReference type="Proteomes" id="UP000007161">
    <property type="component" value="Chromosome"/>
</dbReference>
<keyword evidence="3 7" id="KW-0812">Transmembrane</keyword>
<evidence type="ECO:0000259" key="8">
    <source>
        <dbReference type="Pfam" id="PF02687"/>
    </source>
</evidence>
<evidence type="ECO:0000256" key="4">
    <source>
        <dbReference type="ARBA" id="ARBA00022989"/>
    </source>
</evidence>
<keyword evidence="10" id="KW-0449">Lipoprotein</keyword>
<protein>
    <submittedName>
        <fullName evidence="10">ABC-type transport system, involved in lipoprotein release, permease component</fullName>
    </submittedName>
</protein>
<reference evidence="10 11" key="1">
    <citation type="journal article" date="2012" name="J. Bacteriol.">
        <title>Complete Genome Sequence of the Thermophilic, Piezophilic, Heterotrophic Bacterium Marinitoga piezophila KA3.</title>
        <authorList>
            <person name="Lucas S."/>
            <person name="Han J."/>
            <person name="Lapidus A."/>
            <person name="Cheng J.F."/>
            <person name="Goodwin L.A."/>
            <person name="Pitluck S."/>
            <person name="Peters L."/>
            <person name="Mikhailova N."/>
            <person name="Teshima H."/>
            <person name="Detter J.C."/>
            <person name="Han C."/>
            <person name="Tapia R."/>
            <person name="Land M."/>
            <person name="Hauser L."/>
            <person name="Kyrpides N.C."/>
            <person name="Ivanova N."/>
            <person name="Pagani I."/>
            <person name="Vannier P."/>
            <person name="Oger P."/>
            <person name="Bartlett D.H."/>
            <person name="Noll K.M."/>
            <person name="Woyke T."/>
            <person name="Jebbar M."/>
        </authorList>
    </citation>
    <scope>NUCLEOTIDE SEQUENCE [LARGE SCALE GENOMIC DNA]</scope>
    <source>
        <strain evidence="11">DSM 14283 / JCM 11233 / KA3</strain>
    </source>
</reference>
<feature type="transmembrane region" description="Helical" evidence="7">
    <location>
        <begin position="771"/>
        <end position="791"/>
    </location>
</feature>
<gene>
    <name evidence="10" type="ordered locus">Marpi_1353</name>
</gene>
<comment type="subcellular location">
    <subcellularLocation>
        <location evidence="1">Cell membrane</location>
        <topology evidence="1">Multi-pass membrane protein</topology>
    </subcellularLocation>
</comment>
<dbReference type="OrthoDB" id="39370at2"/>
<comment type="similarity">
    <text evidence="6">Belongs to the ABC-4 integral membrane protein family.</text>
</comment>
<dbReference type="PANTHER" id="PTHR30572:SF4">
    <property type="entry name" value="ABC TRANSPORTER PERMEASE YTRF"/>
    <property type="match status" value="1"/>
</dbReference>
<dbReference type="GO" id="GO:0005886">
    <property type="term" value="C:plasma membrane"/>
    <property type="evidence" value="ECO:0007669"/>
    <property type="project" value="UniProtKB-SubCell"/>
</dbReference>
<feature type="transmembrane region" description="Helical" evidence="7">
    <location>
        <begin position="518"/>
        <end position="539"/>
    </location>
</feature>
<proteinExistence type="inferred from homology"/>
<feature type="transmembrane region" description="Helical" evidence="7">
    <location>
        <begin position="280"/>
        <end position="306"/>
    </location>
</feature>
<dbReference type="PANTHER" id="PTHR30572">
    <property type="entry name" value="MEMBRANE COMPONENT OF TRANSPORTER-RELATED"/>
    <property type="match status" value="1"/>
</dbReference>
<dbReference type="KEGG" id="mpz:Marpi_1353"/>
<evidence type="ECO:0000313" key="10">
    <source>
        <dbReference type="EMBL" id="AEX85756.1"/>
    </source>
</evidence>
<dbReference type="HOGENOM" id="CLU_012341_1_0_0"/>
<evidence type="ECO:0000256" key="6">
    <source>
        <dbReference type="ARBA" id="ARBA00038076"/>
    </source>
</evidence>
<evidence type="ECO:0000259" key="9">
    <source>
        <dbReference type="Pfam" id="PF12704"/>
    </source>
</evidence>
<feature type="domain" description="ABC3 transporter permease C-terminal" evidence="8">
    <location>
        <begin position="770"/>
        <end position="887"/>
    </location>
</feature>
<feature type="transmembrane region" description="Helical" evidence="7">
    <location>
        <begin position="812"/>
        <end position="840"/>
    </location>
</feature>
<evidence type="ECO:0000256" key="1">
    <source>
        <dbReference type="ARBA" id="ARBA00004651"/>
    </source>
</evidence>
<keyword evidence="4 7" id="KW-1133">Transmembrane helix</keyword>
<evidence type="ECO:0000256" key="3">
    <source>
        <dbReference type="ARBA" id="ARBA00022692"/>
    </source>
</evidence>
<feature type="transmembrane region" description="Helical" evidence="7">
    <location>
        <begin position="384"/>
        <end position="407"/>
    </location>
</feature>
<dbReference type="InterPro" id="IPR025857">
    <property type="entry name" value="MacB_PCD"/>
</dbReference>
<dbReference type="AlphaFoldDB" id="H2J3E0"/>
<dbReference type="EMBL" id="CP003257">
    <property type="protein sequence ID" value="AEX85756.1"/>
    <property type="molecule type" value="Genomic_DNA"/>
</dbReference>
<keyword evidence="11" id="KW-1185">Reference proteome</keyword>
<evidence type="ECO:0000256" key="5">
    <source>
        <dbReference type="ARBA" id="ARBA00023136"/>
    </source>
</evidence>
<accession>H2J3E0</accession>
<evidence type="ECO:0000256" key="7">
    <source>
        <dbReference type="SAM" id="Phobius"/>
    </source>
</evidence>
<dbReference type="eggNOG" id="COG0577">
    <property type="taxonomic scope" value="Bacteria"/>
</dbReference>
<feature type="transmembrane region" description="Helical" evidence="7">
    <location>
        <begin position="327"/>
        <end position="351"/>
    </location>
</feature>
<feature type="transmembrane region" description="Helical" evidence="7">
    <location>
        <begin position="438"/>
        <end position="456"/>
    </location>
</feature>
<feature type="domain" description="MacB-like periplasmic core" evidence="9">
    <location>
        <begin position="21"/>
        <end position="225"/>
    </location>
</feature>
<feature type="transmembrane region" description="Helical" evidence="7">
    <location>
        <begin position="860"/>
        <end position="877"/>
    </location>
</feature>
<evidence type="ECO:0000313" key="11">
    <source>
        <dbReference type="Proteomes" id="UP000007161"/>
    </source>
</evidence>
<dbReference type="Pfam" id="PF12704">
    <property type="entry name" value="MacB_PCD"/>
    <property type="match status" value="1"/>
</dbReference>
<dbReference type="GO" id="GO:0022857">
    <property type="term" value="F:transmembrane transporter activity"/>
    <property type="evidence" value="ECO:0007669"/>
    <property type="project" value="TreeGrafter"/>
</dbReference>
<dbReference type="InterPro" id="IPR003838">
    <property type="entry name" value="ABC3_permease_C"/>
</dbReference>
<feature type="transmembrane region" description="Helical" evidence="7">
    <location>
        <begin position="462"/>
        <end position="484"/>
    </location>
</feature>
<dbReference type="RefSeq" id="WP_014296827.1">
    <property type="nucleotide sequence ID" value="NC_016751.1"/>
</dbReference>